<keyword evidence="2" id="KW-1185">Reference proteome</keyword>
<dbReference type="Pfam" id="PF14345">
    <property type="entry name" value="GDYXXLXY"/>
    <property type="match status" value="1"/>
</dbReference>
<reference evidence="2" key="1">
    <citation type="journal article" date="2019" name="Int. J. Syst. Evol. Microbiol.">
        <title>The Global Catalogue of Microorganisms (GCM) 10K type strain sequencing project: providing services to taxonomists for standard genome sequencing and annotation.</title>
        <authorList>
            <consortium name="The Broad Institute Genomics Platform"/>
            <consortium name="The Broad Institute Genome Sequencing Center for Infectious Disease"/>
            <person name="Wu L."/>
            <person name="Ma J."/>
        </authorList>
    </citation>
    <scope>NUCLEOTIDE SEQUENCE [LARGE SCALE GENOMIC DNA]</scope>
    <source>
        <strain evidence="2">JCM 17106</strain>
    </source>
</reference>
<name>A0ABP6UV04_9FLAO</name>
<organism evidence="1 2">
    <name type="scientific">Aquimarina addita</name>
    <dbReference type="NCBI Taxonomy" id="870485"/>
    <lineage>
        <taxon>Bacteria</taxon>
        <taxon>Pseudomonadati</taxon>
        <taxon>Bacteroidota</taxon>
        <taxon>Flavobacteriia</taxon>
        <taxon>Flavobacteriales</taxon>
        <taxon>Flavobacteriaceae</taxon>
        <taxon>Aquimarina</taxon>
    </lineage>
</organism>
<sequence length="183" mass="21283">MKTTYIFVLFVVVALVQIFVPAQMVKDSEDTLSLGTKYHFKTRPIDPTDPYRGKYITLDFDINSFSTSDSTYVRGDDIYVYLEKDTKDFATVKKVSKELLDNEKEYVIAKVTASYQDRVRFQLPFNKFYMEETKAYDAELAYTEAVRDSLPDNVYALVYIKEGEAVLKDVFINEISIQKYVEK</sequence>
<evidence type="ECO:0000313" key="1">
    <source>
        <dbReference type="EMBL" id="GAA3519894.1"/>
    </source>
</evidence>
<dbReference type="RefSeq" id="WP_344930095.1">
    <property type="nucleotide sequence ID" value="NZ_BAABCW010000022.1"/>
</dbReference>
<gene>
    <name evidence="1" type="ORF">GCM10022393_37630</name>
</gene>
<comment type="caution">
    <text evidence="1">The sequence shown here is derived from an EMBL/GenBank/DDBJ whole genome shotgun (WGS) entry which is preliminary data.</text>
</comment>
<accession>A0ABP6UV04</accession>
<protein>
    <recommendedName>
        <fullName evidence="3">GDYXXLXY domain-containing protein</fullName>
    </recommendedName>
</protein>
<evidence type="ECO:0008006" key="3">
    <source>
        <dbReference type="Google" id="ProtNLM"/>
    </source>
</evidence>
<dbReference type="Proteomes" id="UP001500459">
    <property type="component" value="Unassembled WGS sequence"/>
</dbReference>
<evidence type="ECO:0000313" key="2">
    <source>
        <dbReference type="Proteomes" id="UP001500459"/>
    </source>
</evidence>
<dbReference type="InterPro" id="IPR025833">
    <property type="entry name" value="GDYXXLXY"/>
</dbReference>
<dbReference type="EMBL" id="BAABCW010000022">
    <property type="protein sequence ID" value="GAA3519894.1"/>
    <property type="molecule type" value="Genomic_DNA"/>
</dbReference>
<proteinExistence type="predicted"/>